<dbReference type="RefSeq" id="WP_273742745.1">
    <property type="nucleotide sequence ID" value="NZ_CP117466.1"/>
</dbReference>
<gene>
    <name evidence="1" type="ORF">PRL19_09355</name>
</gene>
<evidence type="ECO:0000313" key="2">
    <source>
        <dbReference type="Proteomes" id="UP001216899"/>
    </source>
</evidence>
<organism evidence="1 2">
    <name type="scientific">Paracoccus marcusii</name>
    <dbReference type="NCBI Taxonomy" id="59779"/>
    <lineage>
        <taxon>Bacteria</taxon>
        <taxon>Pseudomonadati</taxon>
        <taxon>Pseudomonadota</taxon>
        <taxon>Alphaproteobacteria</taxon>
        <taxon>Rhodobacterales</taxon>
        <taxon>Paracoccaceae</taxon>
        <taxon>Paracoccus</taxon>
    </lineage>
</organism>
<protein>
    <submittedName>
        <fullName evidence="1">Uncharacterized protein</fullName>
    </submittedName>
</protein>
<sequence>MFSRPFHGILGLTKEEIVVDTVMTAAEKASLLKLGHHGIVRPLVDLQDAQRGRRQLSAAEASITEALRLWTYARLPAIAMQIQGTSRSALITDQTYDWLSEQAPNVVRLAGKSVAGKDIPQMEPGPEATNWVTCPPERPSV</sequence>
<reference evidence="1 2" key="1">
    <citation type="submission" date="2023-02" db="EMBL/GenBank/DDBJ databases">
        <title>Whole genome sequenc of Paracoccus marcusii MBLB0836.</title>
        <authorList>
            <person name="Seo M.-J."/>
            <person name="Cho E.-S."/>
            <person name="Hwang C.Y."/>
        </authorList>
    </citation>
    <scope>NUCLEOTIDE SEQUENCE [LARGE SCALE GENOMIC DNA]</scope>
    <source>
        <strain evidence="1 2">MBLB0836</strain>
    </source>
</reference>
<name>A0ABY7UR67_9RHOB</name>
<keyword evidence="2" id="KW-1185">Reference proteome</keyword>
<evidence type="ECO:0000313" key="1">
    <source>
        <dbReference type="EMBL" id="WDA11515.1"/>
    </source>
</evidence>
<accession>A0ABY7UR67</accession>
<dbReference type="Proteomes" id="UP001216899">
    <property type="component" value="Chromosome"/>
</dbReference>
<dbReference type="EMBL" id="CP117466">
    <property type="protein sequence ID" value="WDA11515.1"/>
    <property type="molecule type" value="Genomic_DNA"/>
</dbReference>
<proteinExistence type="predicted"/>